<dbReference type="AlphaFoldDB" id="A0A8H5G5C4"/>
<accession>A0A8H5G5C4</accession>
<feature type="compositionally biased region" description="Polar residues" evidence="2">
    <location>
        <begin position="91"/>
        <end position="101"/>
    </location>
</feature>
<proteinExistence type="predicted"/>
<dbReference type="Proteomes" id="UP000559256">
    <property type="component" value="Unassembled WGS sequence"/>
</dbReference>
<comment type="caution">
    <text evidence="3">The sequence shown here is derived from an EMBL/GenBank/DDBJ whole genome shotgun (WGS) entry which is preliminary data.</text>
</comment>
<dbReference type="CDD" id="cd00408">
    <property type="entry name" value="DHDPS-like"/>
    <property type="match status" value="1"/>
</dbReference>
<dbReference type="PANTHER" id="PTHR12128:SF66">
    <property type="entry name" value="4-HYDROXY-2-OXOGLUTARATE ALDOLASE, MITOCHONDRIAL"/>
    <property type="match status" value="1"/>
</dbReference>
<reference evidence="3 4" key="1">
    <citation type="journal article" date="2020" name="ISME J.">
        <title>Uncovering the hidden diversity of litter-decomposition mechanisms in mushroom-forming fungi.</title>
        <authorList>
            <person name="Floudas D."/>
            <person name="Bentzer J."/>
            <person name="Ahren D."/>
            <person name="Johansson T."/>
            <person name="Persson P."/>
            <person name="Tunlid A."/>
        </authorList>
    </citation>
    <scope>NUCLEOTIDE SEQUENCE [LARGE SCALE GENOMIC DNA]</scope>
    <source>
        <strain evidence="3 4">CBS 291.85</strain>
    </source>
</reference>
<feature type="region of interest" description="Disordered" evidence="2">
    <location>
        <begin position="70"/>
        <end position="114"/>
    </location>
</feature>
<dbReference type="SMART" id="SM01130">
    <property type="entry name" value="DHDPS"/>
    <property type="match status" value="1"/>
</dbReference>
<feature type="compositionally biased region" description="Basic and acidic residues" evidence="2">
    <location>
        <begin position="103"/>
        <end position="114"/>
    </location>
</feature>
<evidence type="ECO:0000313" key="3">
    <source>
        <dbReference type="EMBL" id="KAF5358638.1"/>
    </source>
</evidence>
<dbReference type="Gene3D" id="3.20.20.70">
    <property type="entry name" value="Aldolase class I"/>
    <property type="match status" value="1"/>
</dbReference>
<dbReference type="PANTHER" id="PTHR12128">
    <property type="entry name" value="DIHYDRODIPICOLINATE SYNTHASE"/>
    <property type="match status" value="1"/>
</dbReference>
<evidence type="ECO:0000256" key="1">
    <source>
        <dbReference type="ARBA" id="ARBA00023239"/>
    </source>
</evidence>
<protein>
    <recommendedName>
        <fullName evidence="5">Dihydrodipicolinate synthase</fullName>
    </recommendedName>
</protein>
<gene>
    <name evidence="3" type="ORF">D9758_007748</name>
</gene>
<dbReference type="SUPFAM" id="SSF51569">
    <property type="entry name" value="Aldolase"/>
    <property type="match status" value="1"/>
</dbReference>
<evidence type="ECO:0000256" key="2">
    <source>
        <dbReference type="SAM" id="MobiDB-lite"/>
    </source>
</evidence>
<name>A0A8H5G5C4_9AGAR</name>
<dbReference type="OrthoDB" id="191315at2759"/>
<dbReference type="EMBL" id="JAACJM010000049">
    <property type="protein sequence ID" value="KAF5358638.1"/>
    <property type="molecule type" value="Genomic_DNA"/>
</dbReference>
<dbReference type="GO" id="GO:0008840">
    <property type="term" value="F:4-hydroxy-tetrahydrodipicolinate synthase activity"/>
    <property type="evidence" value="ECO:0007669"/>
    <property type="project" value="TreeGrafter"/>
</dbReference>
<keyword evidence="4" id="KW-1185">Reference proteome</keyword>
<evidence type="ECO:0008006" key="5">
    <source>
        <dbReference type="Google" id="ProtNLM"/>
    </source>
</evidence>
<keyword evidence="1" id="KW-0456">Lyase</keyword>
<sequence length="420" mass="45214">MIGASLETADGPLTRSSSLQGIKEFRWDTVLHYPQLIRLTHTSISYALTRTNTIMEATHGFKKATQEVNKPPVTDHNINDEYMRNPPQNFPPSDSVPTSETKVPGKKEGAYEVEPRERGVLGDEGTGRPKHLDVEGEIVRDNTTHEERAALIRATREALDSVGLTSMGIIAGAGASSTRETITFAKEAAEAGADQVIVIPPGYFAGAIKEEAFAGVKKYFVDVAKASPIPVMMYNFPAVTGDIDMNSDVIEEVARVAPNICGVKLTCGAVGKLSRVAAFVNSPKFTESYPRKNKSAPFIVLGGFVDILYPSVAAGAHGAITGVANFAPRTCLKLWELCQAEPSKATMKEAQELQALVSRADWAAAKPGIPGMKHLLSQVFGYGPLPRGPLLPLSEARGATLMQDPAIVEILEFEKKLAEK</sequence>
<evidence type="ECO:0000313" key="4">
    <source>
        <dbReference type="Proteomes" id="UP000559256"/>
    </source>
</evidence>
<dbReference type="InterPro" id="IPR013785">
    <property type="entry name" value="Aldolase_TIM"/>
</dbReference>
<dbReference type="InterPro" id="IPR002220">
    <property type="entry name" value="DapA-like"/>
</dbReference>
<dbReference type="Pfam" id="PF00701">
    <property type="entry name" value="DHDPS"/>
    <property type="match status" value="1"/>
</dbReference>
<organism evidence="3 4">
    <name type="scientific">Tetrapyrgos nigripes</name>
    <dbReference type="NCBI Taxonomy" id="182062"/>
    <lineage>
        <taxon>Eukaryota</taxon>
        <taxon>Fungi</taxon>
        <taxon>Dikarya</taxon>
        <taxon>Basidiomycota</taxon>
        <taxon>Agaricomycotina</taxon>
        <taxon>Agaricomycetes</taxon>
        <taxon>Agaricomycetidae</taxon>
        <taxon>Agaricales</taxon>
        <taxon>Marasmiineae</taxon>
        <taxon>Marasmiaceae</taxon>
        <taxon>Tetrapyrgos</taxon>
    </lineage>
</organism>